<dbReference type="EMBL" id="MU129640">
    <property type="protein sequence ID" value="KAF9502761.1"/>
    <property type="molecule type" value="Genomic_DNA"/>
</dbReference>
<evidence type="ECO:0000256" key="2">
    <source>
        <dbReference type="SAM" id="Phobius"/>
    </source>
</evidence>
<feature type="transmembrane region" description="Helical" evidence="2">
    <location>
        <begin position="404"/>
        <end position="424"/>
    </location>
</feature>
<dbReference type="PANTHER" id="PTHR14187">
    <property type="entry name" value="ALPHA KINASE/ELONGATION FACTOR 2 KINASE"/>
    <property type="match status" value="1"/>
</dbReference>
<evidence type="ECO:0000313" key="3">
    <source>
        <dbReference type="EMBL" id="KAF9502761.1"/>
    </source>
</evidence>
<keyword evidence="2" id="KW-0472">Membrane</keyword>
<organism evidence="3 4">
    <name type="scientific">Hydnum rufescens UP504</name>
    <dbReference type="NCBI Taxonomy" id="1448309"/>
    <lineage>
        <taxon>Eukaryota</taxon>
        <taxon>Fungi</taxon>
        <taxon>Dikarya</taxon>
        <taxon>Basidiomycota</taxon>
        <taxon>Agaricomycotina</taxon>
        <taxon>Agaricomycetes</taxon>
        <taxon>Cantharellales</taxon>
        <taxon>Hydnaceae</taxon>
        <taxon>Hydnum</taxon>
    </lineage>
</organism>
<feature type="compositionally biased region" description="Polar residues" evidence="1">
    <location>
        <begin position="48"/>
        <end position="64"/>
    </location>
</feature>
<dbReference type="Proteomes" id="UP000886523">
    <property type="component" value="Unassembled WGS sequence"/>
</dbReference>
<feature type="region of interest" description="Disordered" evidence="1">
    <location>
        <begin position="24"/>
        <end position="136"/>
    </location>
</feature>
<dbReference type="PANTHER" id="PTHR14187:SF5">
    <property type="entry name" value="HEAT SHOCK 70 KDA PROTEIN 12A"/>
    <property type="match status" value="1"/>
</dbReference>
<reference evidence="3" key="1">
    <citation type="journal article" date="2020" name="Nat. Commun.">
        <title>Large-scale genome sequencing of mycorrhizal fungi provides insights into the early evolution of symbiotic traits.</title>
        <authorList>
            <person name="Miyauchi S."/>
            <person name="Kiss E."/>
            <person name="Kuo A."/>
            <person name="Drula E."/>
            <person name="Kohler A."/>
            <person name="Sanchez-Garcia M."/>
            <person name="Morin E."/>
            <person name="Andreopoulos B."/>
            <person name="Barry K.W."/>
            <person name="Bonito G."/>
            <person name="Buee M."/>
            <person name="Carver A."/>
            <person name="Chen C."/>
            <person name="Cichocki N."/>
            <person name="Clum A."/>
            <person name="Culley D."/>
            <person name="Crous P.W."/>
            <person name="Fauchery L."/>
            <person name="Girlanda M."/>
            <person name="Hayes R.D."/>
            <person name="Keri Z."/>
            <person name="LaButti K."/>
            <person name="Lipzen A."/>
            <person name="Lombard V."/>
            <person name="Magnuson J."/>
            <person name="Maillard F."/>
            <person name="Murat C."/>
            <person name="Nolan M."/>
            <person name="Ohm R.A."/>
            <person name="Pangilinan J."/>
            <person name="Pereira M.F."/>
            <person name="Perotto S."/>
            <person name="Peter M."/>
            <person name="Pfister S."/>
            <person name="Riley R."/>
            <person name="Sitrit Y."/>
            <person name="Stielow J.B."/>
            <person name="Szollosi G."/>
            <person name="Zifcakova L."/>
            <person name="Stursova M."/>
            <person name="Spatafora J.W."/>
            <person name="Tedersoo L."/>
            <person name="Vaario L.M."/>
            <person name="Yamada A."/>
            <person name="Yan M."/>
            <person name="Wang P."/>
            <person name="Xu J."/>
            <person name="Bruns T."/>
            <person name="Baldrian P."/>
            <person name="Vilgalys R."/>
            <person name="Dunand C."/>
            <person name="Henrissat B."/>
            <person name="Grigoriev I.V."/>
            <person name="Hibbett D."/>
            <person name="Nagy L.G."/>
            <person name="Martin F.M."/>
        </authorList>
    </citation>
    <scope>NUCLEOTIDE SEQUENCE</scope>
    <source>
        <strain evidence="3">UP504</strain>
    </source>
</reference>
<evidence type="ECO:0000256" key="1">
    <source>
        <dbReference type="SAM" id="MobiDB-lite"/>
    </source>
</evidence>
<proteinExistence type="predicted"/>
<gene>
    <name evidence="3" type="ORF">BS47DRAFT_1403145</name>
</gene>
<keyword evidence="2" id="KW-1133">Transmembrane helix</keyword>
<dbReference type="OrthoDB" id="2963168at2759"/>
<feature type="compositionally biased region" description="Basic and acidic residues" evidence="1">
    <location>
        <begin position="81"/>
        <end position="93"/>
    </location>
</feature>
<comment type="caution">
    <text evidence="3">The sequence shown here is derived from an EMBL/GenBank/DDBJ whole genome shotgun (WGS) entry which is preliminary data.</text>
</comment>
<keyword evidence="2" id="KW-0812">Transmembrane</keyword>
<dbReference type="AlphaFoldDB" id="A0A9P6DDZ8"/>
<sequence>MNVTGTPSIFSLSRGAEAKEKIKKLMESSVPEPSSISSVEEKNPLPTEGSSVSPPSRVINSGEASSRGILPDVPPHVPPHVRQDGRQEIREDVGADGSPSSPYRLPLRTRPGKASPTTSGGGDHPSEFPQPPPKVRLEAMRPDLNPGSNFCWILILTLPQISSPDLSRKEPIDVITDYLRELGSEITPPVSAKRKILDRGYTNNNLPIPATWTVRNGEMMRDAAYAAGLVAPEGSQEYAGGRDRLHIISEPEAGPCTVSFGKIWAETEPVVHGVRRWGGTIDTRAGYGDLPNFRNVTQIAERCASSVASNSKHSAELRESSALYACFHVYTKLGFDGKQHRRHLYFECFDVSDYYNTDLSDDEFFNGQLVVPVSDLQERVFEPIVNKVLGVLEAQLKRVGSVNALLLVGGFSASHIFLIAYGYVYAAFRFPSYLCDVTMDAGDIPRTLAWKDSESMDPDIATSLGTAQSGLAESLIQRQSELRPSSLPELYHRDWSQYSDRRRGNWS</sequence>
<keyword evidence="4" id="KW-1185">Reference proteome</keyword>
<evidence type="ECO:0000313" key="4">
    <source>
        <dbReference type="Proteomes" id="UP000886523"/>
    </source>
</evidence>
<protein>
    <submittedName>
        <fullName evidence="3">Uncharacterized protein</fullName>
    </submittedName>
</protein>
<accession>A0A9P6DDZ8</accession>
<feature type="compositionally biased region" description="Low complexity" evidence="1">
    <location>
        <begin position="27"/>
        <end position="38"/>
    </location>
</feature>
<name>A0A9P6DDZ8_9AGAM</name>